<name>A0A9P8V933_9PEZI</name>
<evidence type="ECO:0000256" key="1">
    <source>
        <dbReference type="SAM" id="MobiDB-lite"/>
    </source>
</evidence>
<keyword evidence="3" id="KW-1185">Reference proteome</keyword>
<organism evidence="2 3">
    <name type="scientific">Plectosphaerella plurivora</name>
    <dbReference type="NCBI Taxonomy" id="936078"/>
    <lineage>
        <taxon>Eukaryota</taxon>
        <taxon>Fungi</taxon>
        <taxon>Dikarya</taxon>
        <taxon>Ascomycota</taxon>
        <taxon>Pezizomycotina</taxon>
        <taxon>Sordariomycetes</taxon>
        <taxon>Hypocreomycetidae</taxon>
        <taxon>Glomerellales</taxon>
        <taxon>Plectosphaerellaceae</taxon>
        <taxon>Plectosphaerella</taxon>
    </lineage>
</organism>
<dbReference type="AlphaFoldDB" id="A0A9P8V933"/>
<proteinExistence type="predicted"/>
<comment type="caution">
    <text evidence="2">The sequence shown here is derived from an EMBL/GenBank/DDBJ whole genome shotgun (WGS) entry which is preliminary data.</text>
</comment>
<reference evidence="2" key="1">
    <citation type="journal article" date="2021" name="Nat. Commun.">
        <title>Genetic determinants of endophytism in the Arabidopsis root mycobiome.</title>
        <authorList>
            <person name="Mesny F."/>
            <person name="Miyauchi S."/>
            <person name="Thiergart T."/>
            <person name="Pickel B."/>
            <person name="Atanasova L."/>
            <person name="Karlsson M."/>
            <person name="Huettel B."/>
            <person name="Barry K.W."/>
            <person name="Haridas S."/>
            <person name="Chen C."/>
            <person name="Bauer D."/>
            <person name="Andreopoulos W."/>
            <person name="Pangilinan J."/>
            <person name="LaButti K."/>
            <person name="Riley R."/>
            <person name="Lipzen A."/>
            <person name="Clum A."/>
            <person name="Drula E."/>
            <person name="Henrissat B."/>
            <person name="Kohler A."/>
            <person name="Grigoriev I.V."/>
            <person name="Martin F.M."/>
            <person name="Hacquard S."/>
        </authorList>
    </citation>
    <scope>NUCLEOTIDE SEQUENCE</scope>
    <source>
        <strain evidence="2">MPI-SDFR-AT-0117</strain>
    </source>
</reference>
<gene>
    <name evidence="2" type="ORF">F5X68DRAFT_234091</name>
</gene>
<dbReference type="Proteomes" id="UP000770015">
    <property type="component" value="Unassembled WGS sequence"/>
</dbReference>
<feature type="region of interest" description="Disordered" evidence="1">
    <location>
        <begin position="170"/>
        <end position="194"/>
    </location>
</feature>
<dbReference type="OrthoDB" id="5327951at2759"/>
<evidence type="ECO:0000313" key="3">
    <source>
        <dbReference type="Proteomes" id="UP000770015"/>
    </source>
</evidence>
<dbReference type="EMBL" id="JAGSXJ010000018">
    <property type="protein sequence ID" value="KAH6682379.1"/>
    <property type="molecule type" value="Genomic_DNA"/>
</dbReference>
<sequence length="494" mass="56920">MEAVKASLRPTQIQRLDEVAAGMLKAYRTLVRMEYLEDAWVHEGPHDVDAFLPAWRQQGIPYSIAYLYSILPYVNDYGNKSIDFIFGGRFAGFPHFPQLDMTGYRNPESSDDSREQLRPWMTMLSFSGEKRAALIYDARRHVIGIYEQIEYGTSDPNWTFEHQLATYGSDEDEDEYNCDSGNSDSDVDDNDDDDEYYGEECYWDEMKGRHAAHVLQDIVLWYENLTHLPGGGDEGDGEGSAAFTRSLYIKHGWPRNFDGTAFLVDQAKSYAIKRAERDPKPGILARINRFRRFLQSPPPPPEGEMTMAEGDNAEHFWNARWRRFQEGRSRIDVPILLRESEKAYELPSDLQVRLLKQLRASIRHLEKKLSSGGVVEYDHWPGSEHIRVEYTKKCLDIEKRAYQECKAELGGDAFFAQHDMVEMDLDPDNSPSPELQERSRLHIEAAREWLARVPPEAPQARKTAEAYIKKHEANLSSRRRGPSLKFMSISTANF</sequence>
<feature type="compositionally biased region" description="Acidic residues" evidence="1">
    <location>
        <begin position="185"/>
        <end position="194"/>
    </location>
</feature>
<protein>
    <submittedName>
        <fullName evidence="2">Uncharacterized protein</fullName>
    </submittedName>
</protein>
<evidence type="ECO:0000313" key="2">
    <source>
        <dbReference type="EMBL" id="KAH6682379.1"/>
    </source>
</evidence>
<accession>A0A9P8V933</accession>